<dbReference type="PANTHER" id="PTHR35174">
    <property type="entry name" value="BLL7171 PROTEIN-RELATED"/>
    <property type="match status" value="1"/>
</dbReference>
<dbReference type="SUPFAM" id="SSF54909">
    <property type="entry name" value="Dimeric alpha+beta barrel"/>
    <property type="match status" value="1"/>
</dbReference>
<evidence type="ECO:0000256" key="1">
    <source>
        <dbReference type="ARBA" id="ARBA00007689"/>
    </source>
</evidence>
<reference evidence="3 4" key="1">
    <citation type="submission" date="2020-02" db="EMBL/GenBank/DDBJ databases">
        <title>Genome sequence of strain CCNWXJ40-4.</title>
        <authorList>
            <person name="Gao J."/>
            <person name="Sun J."/>
        </authorList>
    </citation>
    <scope>NUCLEOTIDE SEQUENCE [LARGE SCALE GENOMIC DNA]</scope>
    <source>
        <strain evidence="3 4">CCNWXJ 40-4</strain>
    </source>
</reference>
<evidence type="ECO:0000313" key="3">
    <source>
        <dbReference type="EMBL" id="NGO51840.1"/>
    </source>
</evidence>
<gene>
    <name evidence="3" type="ORF">G6N73_11710</name>
</gene>
<dbReference type="Pfam" id="PF03795">
    <property type="entry name" value="YCII"/>
    <property type="match status" value="1"/>
</dbReference>
<comment type="caution">
    <text evidence="3">The sequence shown here is derived from an EMBL/GenBank/DDBJ whole genome shotgun (WGS) entry which is preliminary data.</text>
</comment>
<comment type="similarity">
    <text evidence="1">Belongs to the YciI family.</text>
</comment>
<feature type="domain" description="YCII-related" evidence="2">
    <location>
        <begin position="1"/>
        <end position="115"/>
    </location>
</feature>
<accession>A0A6G4WCH0</accession>
<evidence type="ECO:0000313" key="4">
    <source>
        <dbReference type="Proteomes" id="UP001642900"/>
    </source>
</evidence>
<dbReference type="InterPro" id="IPR011008">
    <property type="entry name" value="Dimeric_a/b-barrel"/>
</dbReference>
<keyword evidence="4" id="KW-1185">Reference proteome</keyword>
<protein>
    <submittedName>
        <fullName evidence="3">YciI family protein</fullName>
    </submittedName>
</protein>
<proteinExistence type="inferred from homology"/>
<sequence>MQYLLMLYVNEAGWPELTPAQQEQGTAAYMAYTEALRKAGALVGSSRLRPSASAATIRIADGKPQVLDGPYAESREQIGGYYLIEAPDHDAAMAWAARCPTVDHGVVEVREIWPMSEYTRR</sequence>
<dbReference type="PANTHER" id="PTHR35174:SF3">
    <property type="entry name" value="BLL7171 PROTEIN"/>
    <property type="match status" value="1"/>
</dbReference>
<dbReference type="Gene3D" id="3.30.70.1060">
    <property type="entry name" value="Dimeric alpha+beta barrel"/>
    <property type="match status" value="1"/>
</dbReference>
<name>A0A6G4WCH0_9HYPH</name>
<dbReference type="Proteomes" id="UP001642900">
    <property type="component" value="Unassembled WGS sequence"/>
</dbReference>
<evidence type="ECO:0000259" key="2">
    <source>
        <dbReference type="Pfam" id="PF03795"/>
    </source>
</evidence>
<dbReference type="EMBL" id="JAAKZF010000012">
    <property type="protein sequence ID" value="NGO51840.1"/>
    <property type="molecule type" value="Genomic_DNA"/>
</dbReference>
<dbReference type="RefSeq" id="WP_165027742.1">
    <property type="nucleotide sequence ID" value="NZ_JAAKZF010000012.1"/>
</dbReference>
<organism evidence="3 4">
    <name type="scientific">Allomesorhizobium camelthorni</name>
    <dbReference type="NCBI Taxonomy" id="475069"/>
    <lineage>
        <taxon>Bacteria</taxon>
        <taxon>Pseudomonadati</taxon>
        <taxon>Pseudomonadota</taxon>
        <taxon>Alphaproteobacteria</taxon>
        <taxon>Hyphomicrobiales</taxon>
        <taxon>Phyllobacteriaceae</taxon>
        <taxon>Allomesorhizobium</taxon>
    </lineage>
</organism>
<dbReference type="InterPro" id="IPR005545">
    <property type="entry name" value="YCII"/>
</dbReference>
<dbReference type="AlphaFoldDB" id="A0A6G4WCH0"/>